<keyword evidence="1" id="KW-0732">Signal</keyword>
<feature type="signal peptide" evidence="1">
    <location>
        <begin position="1"/>
        <end position="18"/>
    </location>
</feature>
<comment type="caution">
    <text evidence="2">The sequence shown here is derived from an EMBL/GenBank/DDBJ whole genome shotgun (WGS) entry which is preliminary data.</text>
</comment>
<evidence type="ECO:0000313" key="3">
    <source>
        <dbReference type="Proteomes" id="UP000218767"/>
    </source>
</evidence>
<dbReference type="PROSITE" id="PS51257">
    <property type="entry name" value="PROKAR_LIPOPROTEIN"/>
    <property type="match status" value="1"/>
</dbReference>
<proteinExistence type="predicted"/>
<reference evidence="3" key="1">
    <citation type="submission" date="2017-08" db="EMBL/GenBank/DDBJ databases">
        <title>A dynamic microbial community with high functional redundancy inhabits the cold, oxic subseafloor aquifer.</title>
        <authorList>
            <person name="Tully B.J."/>
            <person name="Wheat C.G."/>
            <person name="Glazer B.T."/>
            <person name="Huber J.A."/>
        </authorList>
    </citation>
    <scope>NUCLEOTIDE SEQUENCE [LARGE SCALE GENOMIC DNA]</scope>
</reference>
<dbReference type="AlphaFoldDB" id="A0A2A4WZT4"/>
<dbReference type="EMBL" id="NVUL01000077">
    <property type="protein sequence ID" value="PCI75335.1"/>
    <property type="molecule type" value="Genomic_DNA"/>
</dbReference>
<protein>
    <submittedName>
        <fullName evidence="2">Uncharacterized protein</fullName>
    </submittedName>
</protein>
<dbReference type="Proteomes" id="UP000218767">
    <property type="component" value="Unassembled WGS sequence"/>
</dbReference>
<evidence type="ECO:0000313" key="2">
    <source>
        <dbReference type="EMBL" id="PCI75335.1"/>
    </source>
</evidence>
<accession>A0A2A4WZT4</accession>
<feature type="chain" id="PRO_5012472554" evidence="1">
    <location>
        <begin position="19"/>
        <end position="96"/>
    </location>
</feature>
<name>A0A2A4WZT4_9GAMM</name>
<gene>
    <name evidence="2" type="ORF">COB20_13095</name>
</gene>
<sequence>MQKLLFSLLLTSVLASCATSETGDRPRMPTDAEVVYYNSIAPEEDHIACFTRIELGSRFPRRSCYRVADLEAYKGQEQNIVDLMQIDGLLDSPFGF</sequence>
<organism evidence="2 3">
    <name type="scientific">SAR86 cluster bacterium</name>
    <dbReference type="NCBI Taxonomy" id="2030880"/>
    <lineage>
        <taxon>Bacteria</taxon>
        <taxon>Pseudomonadati</taxon>
        <taxon>Pseudomonadota</taxon>
        <taxon>Gammaproteobacteria</taxon>
        <taxon>SAR86 cluster</taxon>
    </lineage>
</organism>
<evidence type="ECO:0000256" key="1">
    <source>
        <dbReference type="SAM" id="SignalP"/>
    </source>
</evidence>